<reference evidence="14" key="2">
    <citation type="journal article" date="2022" name="Microbiol. Resour. Announc.">
        <title>Metagenome Sequencing to Explore Phylogenomics of Terrestrial Cyanobacteria.</title>
        <authorList>
            <person name="Ward R.D."/>
            <person name="Stajich J.E."/>
            <person name="Johansen J.R."/>
            <person name="Huntemann M."/>
            <person name="Clum A."/>
            <person name="Foster B."/>
            <person name="Foster B."/>
            <person name="Roux S."/>
            <person name="Palaniappan K."/>
            <person name="Varghese N."/>
            <person name="Mukherjee S."/>
            <person name="Reddy T.B.K."/>
            <person name="Daum C."/>
            <person name="Copeland A."/>
            <person name="Chen I.A."/>
            <person name="Ivanova N.N."/>
            <person name="Kyrpides N.C."/>
            <person name="Shapiro N."/>
            <person name="Eloe-Fadrosh E.A."/>
            <person name="Pietrasiak N."/>
        </authorList>
    </citation>
    <scope>NUCLEOTIDE SEQUENCE</scope>
    <source>
        <strain evidence="14">GSE-TBD4-15B</strain>
    </source>
</reference>
<evidence type="ECO:0000313" key="14">
    <source>
        <dbReference type="EMBL" id="MBW4466679.1"/>
    </source>
</evidence>
<accession>A0A951U5A6</accession>
<dbReference type="EC" id="2.7.13.3" evidence="2"/>
<dbReference type="InterPro" id="IPR011006">
    <property type="entry name" value="CheY-like_superfamily"/>
</dbReference>
<keyword evidence="6" id="KW-0902">Two-component regulatory system</keyword>
<dbReference type="InterPro" id="IPR008207">
    <property type="entry name" value="Sig_transdc_His_kin_Hpt_dom"/>
</dbReference>
<dbReference type="GO" id="GO:0004673">
    <property type="term" value="F:protein histidine kinase activity"/>
    <property type="evidence" value="ECO:0007669"/>
    <property type="project" value="UniProtKB-EC"/>
</dbReference>
<gene>
    <name evidence="14" type="ORF">KME07_14745</name>
</gene>
<dbReference type="InterPro" id="IPR004358">
    <property type="entry name" value="Sig_transdc_His_kin-like_C"/>
</dbReference>
<reference evidence="14" key="1">
    <citation type="submission" date="2021-05" db="EMBL/GenBank/DDBJ databases">
        <authorList>
            <person name="Pietrasiak N."/>
            <person name="Ward R."/>
            <person name="Stajich J.E."/>
            <person name="Kurbessoian T."/>
        </authorList>
    </citation>
    <scope>NUCLEOTIDE SEQUENCE</scope>
    <source>
        <strain evidence="14">GSE-TBD4-15B</strain>
    </source>
</reference>
<dbReference type="PROSITE" id="PS50851">
    <property type="entry name" value="CHEW"/>
    <property type="match status" value="1"/>
</dbReference>
<evidence type="ECO:0000256" key="8">
    <source>
        <dbReference type="PROSITE-ProRule" id="PRU00169"/>
    </source>
</evidence>
<dbReference type="Proteomes" id="UP000707356">
    <property type="component" value="Unassembled WGS sequence"/>
</dbReference>
<dbReference type="SUPFAM" id="SSF47226">
    <property type="entry name" value="Histidine-containing phosphotransfer domain, HPT domain"/>
    <property type="match status" value="1"/>
</dbReference>
<dbReference type="InterPro" id="IPR002545">
    <property type="entry name" value="CheW-lke_dom"/>
</dbReference>
<evidence type="ECO:0000259" key="12">
    <source>
        <dbReference type="PROSITE" id="PS50851"/>
    </source>
</evidence>
<dbReference type="PROSITE" id="PS50110">
    <property type="entry name" value="RESPONSE_REGULATORY"/>
    <property type="match status" value="1"/>
</dbReference>
<feature type="modified residue" description="4-aspartylphosphate" evidence="8">
    <location>
        <position position="872"/>
    </location>
</feature>
<keyword evidence="4" id="KW-0808">Transferase</keyword>
<dbReference type="InterPro" id="IPR051315">
    <property type="entry name" value="Bact_Chemotaxis_CheA"/>
</dbReference>
<dbReference type="InterPro" id="IPR001789">
    <property type="entry name" value="Sig_transdc_resp-reg_receiver"/>
</dbReference>
<feature type="region of interest" description="Disordered" evidence="9">
    <location>
        <begin position="373"/>
        <end position="403"/>
    </location>
</feature>
<comment type="caution">
    <text evidence="14">The sequence shown here is derived from an EMBL/GenBank/DDBJ whole genome shotgun (WGS) entry which is preliminary data.</text>
</comment>
<dbReference type="Gene3D" id="3.40.50.2300">
    <property type="match status" value="1"/>
</dbReference>
<dbReference type="InterPro" id="IPR036890">
    <property type="entry name" value="HATPase_C_sf"/>
</dbReference>
<comment type="catalytic activity">
    <reaction evidence="1">
        <text>ATP + protein L-histidine = ADP + protein N-phospho-L-histidine.</text>
        <dbReference type="EC" id="2.7.13.3"/>
    </reaction>
</comment>
<dbReference type="Pfam" id="PF02518">
    <property type="entry name" value="HATPase_c"/>
    <property type="match status" value="1"/>
</dbReference>
<dbReference type="SMART" id="SM00387">
    <property type="entry name" value="HATPase_c"/>
    <property type="match status" value="1"/>
</dbReference>
<dbReference type="Gene3D" id="3.30.565.10">
    <property type="entry name" value="Histidine kinase-like ATPase, C-terminal domain"/>
    <property type="match status" value="1"/>
</dbReference>
<evidence type="ECO:0000259" key="10">
    <source>
        <dbReference type="PROSITE" id="PS50109"/>
    </source>
</evidence>
<feature type="domain" description="CheW-like" evidence="12">
    <location>
        <begin position="646"/>
        <end position="797"/>
    </location>
</feature>
<name>A0A951U5A6_9CYAN</name>
<feature type="domain" description="HPt" evidence="13">
    <location>
        <begin position="3"/>
        <end position="106"/>
    </location>
</feature>
<feature type="compositionally biased region" description="Basic residues" evidence="9">
    <location>
        <begin position="390"/>
        <end position="399"/>
    </location>
</feature>
<evidence type="ECO:0000259" key="13">
    <source>
        <dbReference type="PROSITE" id="PS50894"/>
    </source>
</evidence>
<dbReference type="PANTHER" id="PTHR43395">
    <property type="entry name" value="SENSOR HISTIDINE KINASE CHEA"/>
    <property type="match status" value="1"/>
</dbReference>
<dbReference type="PRINTS" id="PR00344">
    <property type="entry name" value="BCTRLSENSOR"/>
</dbReference>
<dbReference type="SMART" id="SM00448">
    <property type="entry name" value="REC"/>
    <property type="match status" value="1"/>
</dbReference>
<evidence type="ECO:0000259" key="11">
    <source>
        <dbReference type="PROSITE" id="PS50110"/>
    </source>
</evidence>
<evidence type="ECO:0000256" key="4">
    <source>
        <dbReference type="ARBA" id="ARBA00022679"/>
    </source>
</evidence>
<dbReference type="FunFam" id="3.30.565.10:FF:000016">
    <property type="entry name" value="Chemotaxis protein CheA, putative"/>
    <property type="match status" value="1"/>
</dbReference>
<dbReference type="SMART" id="SM00260">
    <property type="entry name" value="CheW"/>
    <property type="match status" value="1"/>
</dbReference>
<evidence type="ECO:0000313" key="15">
    <source>
        <dbReference type="Proteomes" id="UP000707356"/>
    </source>
</evidence>
<sequence>MVSDFRPHESYQFFLQEVPELLQTLEAGLLDLQQDHSPTKMHSLMRAAHSIKGGAACVGLSQIQTLAHSLETVLKTCSRASLSVDLELESLMLQAFDCLKTPLMEEIHMGSSDDIAQAAVTNPIWRELEVKLSPRQSSNFLFAVDIEKGLQRLETILAQPADADILIALKAQLQIFRGLGELAQLPNFVASSERSLTALQQTPDQPRTIGESALAELRSLYAAQLDPQLDPQIPVADELDSAVAEWWDEYQASQYQANQYQANQYQANQYQASESLIGNTPEPIDAGLVSSLTQALLPAAQRSLNVRSDGTRLELLSNLVSELATQDNRFRSQHEQQVETIESMAQCFNRVRQLTVSLNRWSQQWSPPLVPLTPSLSPLPTSQPPARSISTKRLRRLSSRSRSQEYLQTTAQAVVEEMAQLGEAIQDLLLLDQRMQHLDKQKQKTLKQVQNNLFQAQMLPVSELFNQFPRMVRDLAIAEGKQVTLDLRGSQTLVDKAILEKLYDPLVHLLRNAFDHGIESPELRQAIGKPAQGKITIQAWHRGNQTYLEVQDDGQGIDPEQIRAAVVEQGLMPTAEAETLSPQRLYDYLFSPGFSTAREVSSLSGRGMGLYAVQFQVNALKGVVTLDSKLGRGTTFTLRLPLTLMITKLLVFSIQGNLLAIPVDMLEAITVAAQQQLQADQDQQFYRWQGRFVPIYPEALLLSYNYPRAMEALENQEMTSQRESWQKPTKFPLLLISHGEEVIALKVEQIVLEQDLMIKPFNDAVAPPIGLAGCTILADGRLAPVLDGPALIEKWLQFSQGESICSISAPPPEKLSTTSIPTVLVVDDSLTIRHALSTTLAKAGYPVLQAKDGWEAIAQLRLRSSIAAVICDIEMPRMNGLEFLSRCRQQGMTCPVIMLTYRSSEKYRQMAQQLGASAYLTKPYLDKELLRTLESCLALDSGSR</sequence>
<evidence type="ECO:0000256" key="9">
    <source>
        <dbReference type="SAM" id="MobiDB-lite"/>
    </source>
</evidence>
<evidence type="ECO:0000256" key="1">
    <source>
        <dbReference type="ARBA" id="ARBA00000085"/>
    </source>
</evidence>
<dbReference type="InterPro" id="IPR005467">
    <property type="entry name" value="His_kinase_dom"/>
</dbReference>
<dbReference type="InterPro" id="IPR036061">
    <property type="entry name" value="CheW-like_dom_sf"/>
</dbReference>
<dbReference type="Gene3D" id="1.20.120.160">
    <property type="entry name" value="HPT domain"/>
    <property type="match status" value="1"/>
</dbReference>
<protein>
    <recommendedName>
        <fullName evidence="2">histidine kinase</fullName>
        <ecNumber evidence="2">2.7.13.3</ecNumber>
    </recommendedName>
</protein>
<feature type="compositionally biased region" description="Low complexity" evidence="9">
    <location>
        <begin position="373"/>
        <end position="389"/>
    </location>
</feature>
<dbReference type="Pfam" id="PF01627">
    <property type="entry name" value="Hpt"/>
    <property type="match status" value="1"/>
</dbReference>
<dbReference type="Gene3D" id="2.30.30.40">
    <property type="entry name" value="SH3 Domains"/>
    <property type="match status" value="1"/>
</dbReference>
<feature type="modified residue" description="Phosphohistidine" evidence="7">
    <location>
        <position position="49"/>
    </location>
</feature>
<dbReference type="SUPFAM" id="SSF55874">
    <property type="entry name" value="ATPase domain of HSP90 chaperone/DNA topoisomerase II/histidine kinase"/>
    <property type="match status" value="1"/>
</dbReference>
<dbReference type="InterPro" id="IPR036641">
    <property type="entry name" value="HPT_dom_sf"/>
</dbReference>
<keyword evidence="5 14" id="KW-0418">Kinase</keyword>
<dbReference type="GO" id="GO:0006935">
    <property type="term" value="P:chemotaxis"/>
    <property type="evidence" value="ECO:0007669"/>
    <property type="project" value="InterPro"/>
</dbReference>
<evidence type="ECO:0000256" key="7">
    <source>
        <dbReference type="PROSITE-ProRule" id="PRU00110"/>
    </source>
</evidence>
<keyword evidence="3 8" id="KW-0597">Phosphoprotein</keyword>
<dbReference type="CDD" id="cd16916">
    <property type="entry name" value="HATPase_CheA-like"/>
    <property type="match status" value="1"/>
</dbReference>
<dbReference type="EMBL" id="JAHHHV010000070">
    <property type="protein sequence ID" value="MBW4466679.1"/>
    <property type="molecule type" value="Genomic_DNA"/>
</dbReference>
<dbReference type="CDD" id="cd00088">
    <property type="entry name" value="HPT"/>
    <property type="match status" value="1"/>
</dbReference>
<dbReference type="PROSITE" id="PS50109">
    <property type="entry name" value="HIS_KIN"/>
    <property type="match status" value="1"/>
</dbReference>
<dbReference type="CDD" id="cd00156">
    <property type="entry name" value="REC"/>
    <property type="match status" value="1"/>
</dbReference>
<evidence type="ECO:0000256" key="3">
    <source>
        <dbReference type="ARBA" id="ARBA00022553"/>
    </source>
</evidence>
<feature type="domain" description="Response regulatory" evidence="11">
    <location>
        <begin position="822"/>
        <end position="937"/>
    </location>
</feature>
<dbReference type="Pfam" id="PF00072">
    <property type="entry name" value="Response_reg"/>
    <property type="match status" value="1"/>
</dbReference>
<dbReference type="PANTHER" id="PTHR43395:SF1">
    <property type="entry name" value="CHEMOTAXIS PROTEIN CHEA"/>
    <property type="match status" value="1"/>
</dbReference>
<dbReference type="Pfam" id="PF01584">
    <property type="entry name" value="CheW"/>
    <property type="match status" value="1"/>
</dbReference>
<evidence type="ECO:0000256" key="5">
    <source>
        <dbReference type="ARBA" id="ARBA00022777"/>
    </source>
</evidence>
<dbReference type="GO" id="GO:0000160">
    <property type="term" value="P:phosphorelay signal transduction system"/>
    <property type="evidence" value="ECO:0007669"/>
    <property type="project" value="UniProtKB-KW"/>
</dbReference>
<evidence type="ECO:0000256" key="2">
    <source>
        <dbReference type="ARBA" id="ARBA00012438"/>
    </source>
</evidence>
<evidence type="ECO:0000256" key="6">
    <source>
        <dbReference type="ARBA" id="ARBA00023012"/>
    </source>
</evidence>
<dbReference type="InterPro" id="IPR003594">
    <property type="entry name" value="HATPase_dom"/>
</dbReference>
<proteinExistence type="predicted"/>
<dbReference type="SMART" id="SM00073">
    <property type="entry name" value="HPT"/>
    <property type="match status" value="1"/>
</dbReference>
<dbReference type="PROSITE" id="PS50894">
    <property type="entry name" value="HPT"/>
    <property type="match status" value="1"/>
</dbReference>
<dbReference type="SUPFAM" id="SSF52172">
    <property type="entry name" value="CheY-like"/>
    <property type="match status" value="1"/>
</dbReference>
<dbReference type="AlphaFoldDB" id="A0A951U5A6"/>
<dbReference type="SUPFAM" id="SSF50341">
    <property type="entry name" value="CheW-like"/>
    <property type="match status" value="1"/>
</dbReference>
<feature type="domain" description="Histidine kinase" evidence="10">
    <location>
        <begin position="385"/>
        <end position="644"/>
    </location>
</feature>
<organism evidence="14 15">
    <name type="scientific">Pegethrix bostrychoides GSE-TBD4-15B</name>
    <dbReference type="NCBI Taxonomy" id="2839662"/>
    <lineage>
        <taxon>Bacteria</taxon>
        <taxon>Bacillati</taxon>
        <taxon>Cyanobacteriota</taxon>
        <taxon>Cyanophyceae</taxon>
        <taxon>Oculatellales</taxon>
        <taxon>Oculatellaceae</taxon>
        <taxon>Pegethrix</taxon>
    </lineage>
</organism>